<dbReference type="FunFam" id="2.30.30.190:FF:000013">
    <property type="entry name" value="Tubulin-folding cofactor B"/>
    <property type="match status" value="1"/>
</dbReference>
<accession>A0AAW1SDR2</accession>
<name>A0AAW1SDR2_9CHLO</name>
<proteinExistence type="inferred from homology"/>
<dbReference type="GO" id="GO:0035371">
    <property type="term" value="C:microtubule plus-end"/>
    <property type="evidence" value="ECO:0007669"/>
    <property type="project" value="TreeGrafter"/>
</dbReference>
<dbReference type="CDD" id="cd01789">
    <property type="entry name" value="Ubl_TBCB"/>
    <property type="match status" value="1"/>
</dbReference>
<dbReference type="InterPro" id="IPR045172">
    <property type="entry name" value="TBCB_Ubl"/>
</dbReference>
<organism evidence="7 8">
    <name type="scientific">Elliptochloris bilobata</name>
    <dbReference type="NCBI Taxonomy" id="381761"/>
    <lineage>
        <taxon>Eukaryota</taxon>
        <taxon>Viridiplantae</taxon>
        <taxon>Chlorophyta</taxon>
        <taxon>core chlorophytes</taxon>
        <taxon>Trebouxiophyceae</taxon>
        <taxon>Trebouxiophyceae incertae sedis</taxon>
        <taxon>Elliptochloris clade</taxon>
        <taxon>Elliptochloris</taxon>
    </lineage>
</organism>
<dbReference type="InterPro" id="IPR036859">
    <property type="entry name" value="CAP-Gly_dom_sf"/>
</dbReference>
<comment type="similarity">
    <text evidence="4">Belongs to the TBCB family.</text>
</comment>
<feature type="region of interest" description="Disordered" evidence="5">
    <location>
        <begin position="170"/>
        <end position="189"/>
    </location>
</feature>
<dbReference type="EMBL" id="JALJOU010000006">
    <property type="protein sequence ID" value="KAK9843543.1"/>
    <property type="molecule type" value="Genomic_DNA"/>
</dbReference>
<dbReference type="AlphaFoldDB" id="A0AAW1SDR2"/>
<reference evidence="7 8" key="1">
    <citation type="journal article" date="2024" name="Nat. Commun.">
        <title>Phylogenomics reveals the evolutionary origins of lichenization in chlorophyte algae.</title>
        <authorList>
            <person name="Puginier C."/>
            <person name="Libourel C."/>
            <person name="Otte J."/>
            <person name="Skaloud P."/>
            <person name="Haon M."/>
            <person name="Grisel S."/>
            <person name="Petersen M."/>
            <person name="Berrin J.G."/>
            <person name="Delaux P.M."/>
            <person name="Dal Grande F."/>
            <person name="Keller J."/>
        </authorList>
    </citation>
    <scope>NUCLEOTIDE SEQUENCE [LARGE SCALE GENOMIC DNA]</scope>
    <source>
        <strain evidence="7 8">SAG 245.80</strain>
    </source>
</reference>
<dbReference type="SMART" id="SM01052">
    <property type="entry name" value="CAP_GLY"/>
    <property type="match status" value="1"/>
</dbReference>
<dbReference type="InterPro" id="IPR000938">
    <property type="entry name" value="CAP-Gly_domain"/>
</dbReference>
<dbReference type="Pfam" id="PF01302">
    <property type="entry name" value="CAP_GLY"/>
    <property type="match status" value="1"/>
</dbReference>
<evidence type="ECO:0000256" key="2">
    <source>
        <dbReference type="ARBA" id="ARBA00022490"/>
    </source>
</evidence>
<dbReference type="GO" id="GO:0031122">
    <property type="term" value="P:cytoplasmic microtubule organization"/>
    <property type="evidence" value="ECO:0007669"/>
    <property type="project" value="TreeGrafter"/>
</dbReference>
<dbReference type="Pfam" id="PF14560">
    <property type="entry name" value="Ubiquitin_2"/>
    <property type="match status" value="1"/>
</dbReference>
<keyword evidence="8" id="KW-1185">Reference proteome</keyword>
<dbReference type="PROSITE" id="PS00845">
    <property type="entry name" value="CAP_GLY_1"/>
    <property type="match status" value="1"/>
</dbReference>
<evidence type="ECO:0000256" key="1">
    <source>
        <dbReference type="ARBA" id="ARBA00004496"/>
    </source>
</evidence>
<dbReference type="Gene3D" id="3.10.20.90">
    <property type="entry name" value="Phosphatidylinositol 3-kinase Catalytic Subunit, Chain A, domain 1"/>
    <property type="match status" value="1"/>
</dbReference>
<dbReference type="GO" id="GO:0007023">
    <property type="term" value="P:post-chaperonin tubulin folding pathway"/>
    <property type="evidence" value="ECO:0007669"/>
    <property type="project" value="InterPro"/>
</dbReference>
<dbReference type="GO" id="GO:0043014">
    <property type="term" value="F:alpha-tubulin binding"/>
    <property type="evidence" value="ECO:0007669"/>
    <property type="project" value="InterPro"/>
</dbReference>
<evidence type="ECO:0000313" key="8">
    <source>
        <dbReference type="Proteomes" id="UP001445335"/>
    </source>
</evidence>
<evidence type="ECO:0000256" key="5">
    <source>
        <dbReference type="SAM" id="MobiDB-lite"/>
    </source>
</evidence>
<dbReference type="GO" id="GO:0051010">
    <property type="term" value="F:microtubule plus-end binding"/>
    <property type="evidence" value="ECO:0007669"/>
    <property type="project" value="TreeGrafter"/>
</dbReference>
<dbReference type="Gene3D" id="2.30.30.190">
    <property type="entry name" value="CAP Gly-rich-like domain"/>
    <property type="match status" value="1"/>
</dbReference>
<gene>
    <name evidence="7" type="ORF">WJX81_008120</name>
</gene>
<evidence type="ECO:0000256" key="4">
    <source>
        <dbReference type="ARBA" id="ARBA00025779"/>
    </source>
</evidence>
<dbReference type="PANTHER" id="PTHR18916:SF85">
    <property type="entry name" value="TUBULIN-FOLDING COFACTOR B"/>
    <property type="match status" value="1"/>
</dbReference>
<feature type="domain" description="CAP-Gly" evidence="6">
    <location>
        <begin position="218"/>
        <end position="260"/>
    </location>
</feature>
<comment type="subcellular location">
    <subcellularLocation>
        <location evidence="1">Cytoplasm</location>
    </subcellularLocation>
</comment>
<keyword evidence="2" id="KW-0963">Cytoplasm</keyword>
<dbReference type="GO" id="GO:0005634">
    <property type="term" value="C:nucleus"/>
    <property type="evidence" value="ECO:0007669"/>
    <property type="project" value="TreeGrafter"/>
</dbReference>
<evidence type="ECO:0000313" key="7">
    <source>
        <dbReference type="EMBL" id="KAK9843543.1"/>
    </source>
</evidence>
<protein>
    <recommendedName>
        <fullName evidence="6">CAP-Gly domain-containing protein</fullName>
    </recommendedName>
</protein>
<dbReference type="GO" id="GO:0007021">
    <property type="term" value="P:tubulin complex assembly"/>
    <property type="evidence" value="ECO:0007669"/>
    <property type="project" value="InterPro"/>
</dbReference>
<dbReference type="SUPFAM" id="SSF54236">
    <property type="entry name" value="Ubiquitin-like"/>
    <property type="match status" value="1"/>
</dbReference>
<dbReference type="PROSITE" id="PS50245">
    <property type="entry name" value="CAP_GLY_2"/>
    <property type="match status" value="1"/>
</dbReference>
<dbReference type="SUPFAM" id="SSF74924">
    <property type="entry name" value="Cap-Gly domain"/>
    <property type="match status" value="1"/>
</dbReference>
<dbReference type="InterPro" id="IPR029071">
    <property type="entry name" value="Ubiquitin-like_domsf"/>
</dbReference>
<dbReference type="InterPro" id="IPR000626">
    <property type="entry name" value="Ubiquitin-like_dom"/>
</dbReference>
<keyword evidence="3" id="KW-0143">Chaperone</keyword>
<dbReference type="PANTHER" id="PTHR18916">
    <property type="entry name" value="DYNACTIN 1-RELATED MICROTUBULE-BINDING"/>
    <property type="match status" value="1"/>
</dbReference>
<comment type="caution">
    <text evidence="7">The sequence shown here is derived from an EMBL/GenBank/DDBJ whole genome shotgun (WGS) entry which is preliminary data.</text>
</comment>
<dbReference type="GO" id="GO:0005829">
    <property type="term" value="C:cytosol"/>
    <property type="evidence" value="ECO:0007669"/>
    <property type="project" value="UniProtKB-ARBA"/>
</dbReference>
<sequence length="283" mass="31056">MLTGADIQALKAYVQAPGNHGQNQAESTVRLHVTHSNLKAEFMELRLDLHMTVEAVKAKLSTHCGTPAADMRLQLHAPGGGPAASLCENHRMLGFYSPQDGWVLHVQDTNPHSLSAHGWLEDTRKVVKYVMSDEDYARRENTYRSYKERRRQDDPEWTAEKELCMRRGLPYSAPAPKQDGGAAPGPEHQATEAAAIPLGSRCEVDPGAKRGVVRYVGKVAGLPAGWWVGVHFDEPVGKNDGSVKGTRYFECPASHGGLVRPDRVCVGDFPEIDAFAFSSDDEI</sequence>
<evidence type="ECO:0000256" key="3">
    <source>
        <dbReference type="ARBA" id="ARBA00023186"/>
    </source>
</evidence>
<evidence type="ECO:0000259" key="6">
    <source>
        <dbReference type="PROSITE" id="PS50245"/>
    </source>
</evidence>
<dbReference type="Proteomes" id="UP001445335">
    <property type="component" value="Unassembled WGS sequence"/>
</dbReference>